<feature type="transmembrane region" description="Helical" evidence="1">
    <location>
        <begin position="75"/>
        <end position="91"/>
    </location>
</feature>
<feature type="transmembrane region" description="Helical" evidence="1">
    <location>
        <begin position="289"/>
        <end position="307"/>
    </location>
</feature>
<evidence type="ECO:0000313" key="3">
    <source>
        <dbReference type="Proteomes" id="UP000294902"/>
    </source>
</evidence>
<organism evidence="2 3">
    <name type="scientific">Natranaerovirga pectinivora</name>
    <dbReference type="NCBI Taxonomy" id="682400"/>
    <lineage>
        <taxon>Bacteria</taxon>
        <taxon>Bacillati</taxon>
        <taxon>Bacillota</taxon>
        <taxon>Clostridia</taxon>
        <taxon>Lachnospirales</taxon>
        <taxon>Natranaerovirgaceae</taxon>
        <taxon>Natranaerovirga</taxon>
    </lineage>
</organism>
<feature type="transmembrane region" description="Helical" evidence="1">
    <location>
        <begin position="355"/>
        <end position="374"/>
    </location>
</feature>
<dbReference type="EMBL" id="SMAL01000014">
    <property type="protein sequence ID" value="TCT12141.1"/>
    <property type="molecule type" value="Genomic_DNA"/>
</dbReference>
<sequence length="412" mass="44648">MKYILVTIYALIFLGLGLIMENPKDIFEGMLLLLQEPSVLMTDYIEVAGIGAAFVNSGLVTLFAIMIFRYQKIDLSGVAFGTLSLLTGFALFGKNILNMWIIIFGVLIFAKIQKDKFNKYIYVAFLGTCLGPVFSQLLFATPYSLGTRILLSTGVGLVVGIILPPVATYLLRVHQGFVMYNVGFSSGLIGTILMAILKVYGIEVESKAIWSEGNNTLMGWFLFIFFVVVIIVGYFYNNKKISNLKNIFSYSGRLICDFVTLEGFGVTLINMGINGIAALGYVLLIKGELNGPAIGGILTIFGFGAFGKHIKNMTPIIGGLILGSILNAWTLNAPGVIVASLFATGLAPIPGKYGWPYGIVAGFLTATAASHMGVLHGGLNLYNVGFTTGIVAMFLIPIIEAFKKEDYYEAQQ</sequence>
<feature type="transmembrane region" description="Helical" evidence="1">
    <location>
        <begin position="319"/>
        <end position="343"/>
    </location>
</feature>
<reference evidence="2 3" key="1">
    <citation type="submission" date="2019-03" db="EMBL/GenBank/DDBJ databases">
        <title>Genomic Encyclopedia of Type Strains, Phase IV (KMG-IV): sequencing the most valuable type-strain genomes for metagenomic binning, comparative biology and taxonomic classification.</title>
        <authorList>
            <person name="Goeker M."/>
        </authorList>
    </citation>
    <scope>NUCLEOTIDE SEQUENCE [LARGE SCALE GENOMIC DNA]</scope>
    <source>
        <strain evidence="2 3">DSM 24629</strain>
    </source>
</reference>
<evidence type="ECO:0000313" key="2">
    <source>
        <dbReference type="EMBL" id="TCT12141.1"/>
    </source>
</evidence>
<dbReference type="Pfam" id="PF07613">
    <property type="entry name" value="DUF1576"/>
    <property type="match status" value="2"/>
</dbReference>
<feature type="transmembrane region" description="Helical" evidence="1">
    <location>
        <begin position="149"/>
        <end position="171"/>
    </location>
</feature>
<feature type="transmembrane region" description="Helical" evidence="1">
    <location>
        <begin position="47"/>
        <end position="68"/>
    </location>
</feature>
<comment type="caution">
    <text evidence="2">The sequence shown here is derived from an EMBL/GenBank/DDBJ whole genome shotgun (WGS) entry which is preliminary data.</text>
</comment>
<keyword evidence="1" id="KW-1133">Transmembrane helix</keyword>
<feature type="transmembrane region" description="Helical" evidence="1">
    <location>
        <begin position="217"/>
        <end position="237"/>
    </location>
</feature>
<feature type="transmembrane region" description="Helical" evidence="1">
    <location>
        <begin position="381"/>
        <end position="399"/>
    </location>
</feature>
<dbReference type="Proteomes" id="UP000294902">
    <property type="component" value="Unassembled WGS sequence"/>
</dbReference>
<accession>A0A4R3MF66</accession>
<evidence type="ECO:0000256" key="1">
    <source>
        <dbReference type="SAM" id="Phobius"/>
    </source>
</evidence>
<dbReference type="AlphaFoldDB" id="A0A4R3MF66"/>
<feature type="transmembrane region" description="Helical" evidence="1">
    <location>
        <begin position="97"/>
        <end position="113"/>
    </location>
</feature>
<keyword evidence="1" id="KW-0472">Membrane</keyword>
<feature type="transmembrane region" description="Helical" evidence="1">
    <location>
        <begin position="258"/>
        <end position="283"/>
    </location>
</feature>
<name>A0A4R3MF66_9FIRM</name>
<feature type="transmembrane region" description="Helical" evidence="1">
    <location>
        <begin position="178"/>
        <end position="197"/>
    </location>
</feature>
<keyword evidence="3" id="KW-1185">Reference proteome</keyword>
<proteinExistence type="predicted"/>
<protein>
    <submittedName>
        <fullName evidence="2">Uncharacterized protein DUF1576</fullName>
    </submittedName>
</protein>
<feature type="transmembrane region" description="Helical" evidence="1">
    <location>
        <begin position="120"/>
        <end position="143"/>
    </location>
</feature>
<gene>
    <name evidence="2" type="ORF">EDC18_11440</name>
</gene>
<dbReference type="InterPro" id="IPR011470">
    <property type="entry name" value="DUF1576"/>
</dbReference>
<keyword evidence="1" id="KW-0812">Transmembrane</keyword>
<dbReference type="OrthoDB" id="9776502at2"/>